<protein>
    <recommendedName>
        <fullName evidence="8 9">1,4-dihydroxy-2-naphthoate octaprenyltransferase</fullName>
        <shortName evidence="8">DHNA-octaprenyltransferase</shortName>
        <ecNumber evidence="8 9">2.5.1.74</ecNumber>
    </recommendedName>
</protein>
<feature type="transmembrane region" description="Helical" evidence="8">
    <location>
        <begin position="243"/>
        <end position="263"/>
    </location>
</feature>
<keyword evidence="3 8" id="KW-1003">Cell membrane</keyword>
<accession>A0A4Q2L8H1</accession>
<organism evidence="11 12">
    <name type="scientific">Agromyces albus</name>
    <dbReference type="NCBI Taxonomy" id="205332"/>
    <lineage>
        <taxon>Bacteria</taxon>
        <taxon>Bacillati</taxon>
        <taxon>Actinomycetota</taxon>
        <taxon>Actinomycetes</taxon>
        <taxon>Micrococcales</taxon>
        <taxon>Microbacteriaceae</taxon>
        <taxon>Agromyces</taxon>
    </lineage>
</organism>
<dbReference type="PANTHER" id="PTHR13929">
    <property type="entry name" value="1,4-DIHYDROXY-2-NAPHTHOATE OCTAPRENYLTRANSFERASE"/>
    <property type="match status" value="1"/>
</dbReference>
<dbReference type="EMBL" id="SDPN01000003">
    <property type="protein sequence ID" value="RXZ72832.1"/>
    <property type="molecule type" value="Genomic_DNA"/>
</dbReference>
<keyword evidence="7 8" id="KW-0472">Membrane</keyword>
<feature type="transmembrane region" description="Helical" evidence="8">
    <location>
        <begin position="337"/>
        <end position="360"/>
    </location>
</feature>
<dbReference type="InterPro" id="IPR026046">
    <property type="entry name" value="UBIAD1"/>
</dbReference>
<dbReference type="PANTHER" id="PTHR13929:SF0">
    <property type="entry name" value="UBIA PRENYLTRANSFERASE DOMAIN-CONTAINING PROTEIN 1"/>
    <property type="match status" value="1"/>
</dbReference>
<dbReference type="HAMAP" id="MF_01937">
    <property type="entry name" value="MenA_1"/>
    <property type="match status" value="1"/>
</dbReference>
<keyword evidence="12" id="KW-1185">Reference proteome</keyword>
<dbReference type="UniPathway" id="UPA00079">
    <property type="reaction ID" value="UER00168"/>
</dbReference>
<feature type="transmembrane region" description="Helical" evidence="8">
    <location>
        <begin position="161"/>
        <end position="180"/>
    </location>
</feature>
<reference evidence="11 12" key="1">
    <citation type="submission" date="2019-01" db="EMBL/GenBank/DDBJ databases">
        <title>Agromyces.</title>
        <authorList>
            <person name="Li J."/>
        </authorList>
    </citation>
    <scope>NUCLEOTIDE SEQUENCE [LARGE SCALE GENOMIC DNA]</scope>
    <source>
        <strain evidence="11 12">DSM 15934</strain>
    </source>
</reference>
<dbReference type="GO" id="GO:0005886">
    <property type="term" value="C:plasma membrane"/>
    <property type="evidence" value="ECO:0007669"/>
    <property type="project" value="UniProtKB-SubCell"/>
</dbReference>
<sequence length="361" mass="37280">MNPADELAKREAARAKKGSAPKEANGSAPKATNGSARKAQNDSAPKASPRSRSGNPAKAARGNPKPPPRPATAGDWIAGARLRTLPLAIAPVALGTGAGVVAIADGPWHPARAVLALVVALALQIGVNYANDYSDGVRGTDDHRVGPARLTASGAAKPRHVLAVALSFFTLAALAGLALTIVTGQWWLLAVGAAAIVAAWFYTGGRHPYGYYGLGELFVFVFFGLVATAGSAFVQALTVNLEAWLGGVGVGLIACAVLMANNLRDVVQDKAAGKRTLAVLVGPLAGRILFAIFMLAPFGIVFFWAFLYPTATLVFFALLAALPACVIVLWGKTPRELLTALQLASLTALLYGVGLGLVFAL</sequence>
<dbReference type="NCBIfam" id="NF004751">
    <property type="entry name" value="PRK06080.1-3"/>
    <property type="match status" value="1"/>
</dbReference>
<comment type="subcellular location">
    <subcellularLocation>
        <location evidence="8">Cell membrane</location>
        <topology evidence="8">Multi-pass membrane protein</topology>
    </subcellularLocation>
    <subcellularLocation>
        <location evidence="1">Membrane</location>
        <topology evidence="1">Multi-pass membrane protein</topology>
    </subcellularLocation>
</comment>
<dbReference type="Gene3D" id="1.10.357.140">
    <property type="entry name" value="UbiA prenyltransferase"/>
    <property type="match status" value="1"/>
</dbReference>
<feature type="region of interest" description="Disordered" evidence="10">
    <location>
        <begin position="1"/>
        <end position="74"/>
    </location>
</feature>
<feature type="compositionally biased region" description="Basic and acidic residues" evidence="10">
    <location>
        <begin position="1"/>
        <end position="14"/>
    </location>
</feature>
<evidence type="ECO:0000313" key="12">
    <source>
        <dbReference type="Proteomes" id="UP000293865"/>
    </source>
</evidence>
<keyword evidence="6 8" id="KW-1133">Transmembrane helix</keyword>
<feature type="transmembrane region" description="Helical" evidence="8">
    <location>
        <begin position="217"/>
        <end position="237"/>
    </location>
</feature>
<proteinExistence type="inferred from homology"/>
<comment type="catalytic activity">
    <reaction evidence="8">
        <text>an all-trans-polyprenyl diphosphate + 1,4-dihydroxy-2-naphthoate + H(+) = a 2-demethylmenaquinol + CO2 + diphosphate</text>
        <dbReference type="Rhea" id="RHEA:26478"/>
        <dbReference type="Rhea" id="RHEA-COMP:9563"/>
        <dbReference type="Rhea" id="RHEA-COMP:9564"/>
        <dbReference type="ChEBI" id="CHEBI:11173"/>
        <dbReference type="ChEBI" id="CHEBI:15378"/>
        <dbReference type="ChEBI" id="CHEBI:16526"/>
        <dbReference type="ChEBI" id="CHEBI:33019"/>
        <dbReference type="ChEBI" id="CHEBI:55437"/>
        <dbReference type="ChEBI" id="CHEBI:58914"/>
        <dbReference type="EC" id="2.5.1.74"/>
    </reaction>
</comment>
<feature type="transmembrane region" description="Helical" evidence="8">
    <location>
        <begin position="186"/>
        <end position="205"/>
    </location>
</feature>
<gene>
    <name evidence="8" type="primary">menA</name>
    <name evidence="11" type="ORF">ESP51_02510</name>
</gene>
<keyword evidence="2 8" id="KW-0474">Menaquinone biosynthesis</keyword>
<evidence type="ECO:0000256" key="4">
    <source>
        <dbReference type="ARBA" id="ARBA00022679"/>
    </source>
</evidence>
<dbReference type="InterPro" id="IPR004657">
    <property type="entry name" value="MenA"/>
</dbReference>
<feature type="transmembrane region" description="Helical" evidence="8">
    <location>
        <begin position="110"/>
        <end position="130"/>
    </location>
</feature>
<dbReference type="Proteomes" id="UP000293865">
    <property type="component" value="Unassembled WGS sequence"/>
</dbReference>
<evidence type="ECO:0000256" key="5">
    <source>
        <dbReference type="ARBA" id="ARBA00022692"/>
    </source>
</evidence>
<dbReference type="EC" id="2.5.1.74" evidence="8 9"/>
<evidence type="ECO:0000256" key="1">
    <source>
        <dbReference type="ARBA" id="ARBA00004141"/>
    </source>
</evidence>
<dbReference type="Pfam" id="PF01040">
    <property type="entry name" value="UbiA"/>
    <property type="match status" value="1"/>
</dbReference>
<dbReference type="GO" id="GO:0042371">
    <property type="term" value="P:vitamin K biosynthetic process"/>
    <property type="evidence" value="ECO:0007669"/>
    <property type="project" value="TreeGrafter"/>
</dbReference>
<evidence type="ECO:0000256" key="7">
    <source>
        <dbReference type="ARBA" id="ARBA00023136"/>
    </source>
</evidence>
<feature type="transmembrane region" description="Helical" evidence="8">
    <location>
        <begin position="313"/>
        <end position="330"/>
    </location>
</feature>
<keyword evidence="4 8" id="KW-0808">Transferase</keyword>
<dbReference type="InterPro" id="IPR044878">
    <property type="entry name" value="UbiA_sf"/>
</dbReference>
<feature type="transmembrane region" description="Helical" evidence="8">
    <location>
        <begin position="85"/>
        <end position="104"/>
    </location>
</feature>
<comment type="pathway">
    <text evidence="8">Quinol/quinone metabolism; menaquinone biosynthesis; menaquinol from 1,4-dihydroxy-2-naphthoate: step 1/2.</text>
</comment>
<dbReference type="GO" id="GO:0046428">
    <property type="term" value="F:1,4-dihydroxy-2-naphthoate polyprenyltransferase activity"/>
    <property type="evidence" value="ECO:0007669"/>
    <property type="project" value="UniProtKB-UniRule"/>
</dbReference>
<feature type="transmembrane region" description="Helical" evidence="8">
    <location>
        <begin position="284"/>
        <end position="307"/>
    </location>
</feature>
<name>A0A4Q2L8H1_9MICO</name>
<evidence type="ECO:0000256" key="2">
    <source>
        <dbReference type="ARBA" id="ARBA00022428"/>
    </source>
</evidence>
<evidence type="ECO:0000256" key="10">
    <source>
        <dbReference type="SAM" id="MobiDB-lite"/>
    </source>
</evidence>
<evidence type="ECO:0000256" key="6">
    <source>
        <dbReference type="ARBA" id="ARBA00022989"/>
    </source>
</evidence>
<dbReference type="AlphaFoldDB" id="A0A4Q2L8H1"/>
<dbReference type="OrthoDB" id="9767568at2"/>
<dbReference type="GO" id="GO:0009234">
    <property type="term" value="P:menaquinone biosynthetic process"/>
    <property type="evidence" value="ECO:0007669"/>
    <property type="project" value="UniProtKB-UniRule"/>
</dbReference>
<dbReference type="CDD" id="cd13962">
    <property type="entry name" value="PT_UbiA_UBIAD1"/>
    <property type="match status" value="1"/>
</dbReference>
<dbReference type="InterPro" id="IPR000537">
    <property type="entry name" value="UbiA_prenyltransferase"/>
</dbReference>
<comment type="function">
    <text evidence="8">Conversion of 1,4-dihydroxy-2-naphthoate (DHNA) to demethylmenaquinone (DMK).</text>
</comment>
<evidence type="ECO:0000313" key="11">
    <source>
        <dbReference type="EMBL" id="RXZ72832.1"/>
    </source>
</evidence>
<evidence type="ECO:0000256" key="8">
    <source>
        <dbReference type="HAMAP-Rule" id="MF_01937"/>
    </source>
</evidence>
<evidence type="ECO:0000256" key="9">
    <source>
        <dbReference type="NCBIfam" id="TIGR00751"/>
    </source>
</evidence>
<comment type="caution">
    <text evidence="11">The sequence shown here is derived from an EMBL/GenBank/DDBJ whole genome shotgun (WGS) entry which is preliminary data.</text>
</comment>
<evidence type="ECO:0000256" key="3">
    <source>
        <dbReference type="ARBA" id="ARBA00022475"/>
    </source>
</evidence>
<keyword evidence="5 8" id="KW-0812">Transmembrane</keyword>
<dbReference type="NCBIfam" id="TIGR00751">
    <property type="entry name" value="menA"/>
    <property type="match status" value="1"/>
</dbReference>
<comment type="similarity">
    <text evidence="8">Belongs to the MenA family. Type 1 subfamily.</text>
</comment>